<dbReference type="PANTHER" id="PTHR43081:SF1">
    <property type="entry name" value="ADENYLATE CYCLASE, TERMINAL-DIFFERENTIATION SPECIFIC"/>
    <property type="match status" value="1"/>
</dbReference>
<keyword evidence="4" id="KW-1185">Reference proteome</keyword>
<sequence length="740" mass="79743">MTDGRPGGRRWNRRIWFAPWALGVGLVFCFGGLRLWDPYGVEVLRLKGFDAAHRMAPRTLPAGPDGQPVSPIMIVDIDEESLDRIGQWPWPRTAMAQLVDQLNADGAVGIGFDILFTEPDRMSPDELADRVMEYDPELAQQLRYLPGNDDRLAQAFRRHDRTVIAQAVHARALPHDIGPVNVPSVARLGPDAAGSLVQAPGVIRPLPELADAAAGVGMISLWEAPDNVVRRVPLVIKSGQRVYPALSIEMLRVATGQQTYVLEGSAAGVEGVLLGRYRVPTDHSGQIWVHYRPRLAPQYVSAADVLAGRFPAGIFEDKLVLVGTSATGLGDIKATPLDPALPGVEVHAQALETVLSGSVLSRPAVADTAEVLATLLIGSAIVVLVPLVGAWSALLTGAVLAAATLAVTSYAFFQERVLLDPWFPLLTGFSAFTVMVFTSYLGSERDKRFIRAAFTQYLAPTLVDRLASEPELLQLGGETRPATVLFSDIRGFTGIAERFGDDARGLTKLVNRFLTPLSDRILANQGTIDKYIGDAIMAFWNAPIDDPRHADHACQAALEMVQALNALNAEMAGEAQPGHAPVVLKAGIGINSGRCLAGNLGSDKRFNYSVMGDAVNVAARLEALTRTYGVDIIVGEATLSATDGEYAFLELDHIRVKGRRQPARIFALLGGPAIAEHPQFATFEARHTAMLRMMRQADTTAARRQLDALAPTARGYGLSVAYGFYATRLDEADAAVPARV</sequence>
<feature type="transmembrane region" description="Helical" evidence="1">
    <location>
        <begin position="15"/>
        <end position="36"/>
    </location>
</feature>
<comment type="caution">
    <text evidence="3">The sequence shown here is derived from an EMBL/GenBank/DDBJ whole genome shotgun (WGS) entry which is preliminary data.</text>
</comment>
<dbReference type="InterPro" id="IPR007890">
    <property type="entry name" value="CHASE2"/>
</dbReference>
<dbReference type="InterPro" id="IPR001054">
    <property type="entry name" value="A/G_cyclase"/>
</dbReference>
<dbReference type="RefSeq" id="WP_200343516.1">
    <property type="nucleotide sequence ID" value="NZ_NRRL01000140.1"/>
</dbReference>
<keyword evidence="1" id="KW-0472">Membrane</keyword>
<dbReference type="SUPFAM" id="SSF55073">
    <property type="entry name" value="Nucleotide cyclase"/>
    <property type="match status" value="1"/>
</dbReference>
<evidence type="ECO:0000259" key="2">
    <source>
        <dbReference type="PROSITE" id="PS50125"/>
    </source>
</evidence>
<dbReference type="PANTHER" id="PTHR43081">
    <property type="entry name" value="ADENYLATE CYCLASE, TERMINAL-DIFFERENTIATION SPECIFIC-RELATED"/>
    <property type="match status" value="1"/>
</dbReference>
<evidence type="ECO:0000313" key="4">
    <source>
        <dbReference type="Proteomes" id="UP001296873"/>
    </source>
</evidence>
<name>A0ABS1DLR3_9PROT</name>
<dbReference type="Proteomes" id="UP001296873">
    <property type="component" value="Unassembled WGS sequence"/>
</dbReference>
<dbReference type="InterPro" id="IPR029787">
    <property type="entry name" value="Nucleotide_cyclase"/>
</dbReference>
<reference evidence="3 4" key="1">
    <citation type="journal article" date="2020" name="Microorganisms">
        <title>Osmotic Adaptation and Compatible Solute Biosynthesis of Phototrophic Bacteria as Revealed from Genome Analyses.</title>
        <authorList>
            <person name="Imhoff J.F."/>
            <person name="Rahn T."/>
            <person name="Kunzel S."/>
            <person name="Keller A."/>
            <person name="Neulinger S.C."/>
        </authorList>
    </citation>
    <scope>NUCLEOTIDE SEQUENCE [LARGE SCALE GENOMIC DNA]</scope>
    <source>
        <strain evidence="3 4">DSM 9895</strain>
    </source>
</reference>
<dbReference type="CDD" id="cd07302">
    <property type="entry name" value="CHD"/>
    <property type="match status" value="1"/>
</dbReference>
<keyword evidence="1" id="KW-0812">Transmembrane</keyword>
<proteinExistence type="predicted"/>
<dbReference type="PROSITE" id="PS50125">
    <property type="entry name" value="GUANYLATE_CYCLASE_2"/>
    <property type="match status" value="1"/>
</dbReference>
<gene>
    <name evidence="3" type="ORF">CKO28_23910</name>
</gene>
<dbReference type="SMART" id="SM01080">
    <property type="entry name" value="CHASE2"/>
    <property type="match status" value="1"/>
</dbReference>
<organism evidence="3 4">
    <name type="scientific">Rhodovibrio sodomensis</name>
    <dbReference type="NCBI Taxonomy" id="1088"/>
    <lineage>
        <taxon>Bacteria</taxon>
        <taxon>Pseudomonadati</taxon>
        <taxon>Pseudomonadota</taxon>
        <taxon>Alphaproteobacteria</taxon>
        <taxon>Rhodospirillales</taxon>
        <taxon>Rhodovibrionaceae</taxon>
        <taxon>Rhodovibrio</taxon>
    </lineage>
</organism>
<dbReference type="Pfam" id="PF05226">
    <property type="entry name" value="CHASE2"/>
    <property type="match status" value="1"/>
</dbReference>
<dbReference type="Pfam" id="PF00211">
    <property type="entry name" value="Guanylate_cyc"/>
    <property type="match status" value="1"/>
</dbReference>
<evidence type="ECO:0000313" key="3">
    <source>
        <dbReference type="EMBL" id="MBK1671057.1"/>
    </source>
</evidence>
<dbReference type="SMART" id="SM00044">
    <property type="entry name" value="CYCc"/>
    <property type="match status" value="1"/>
</dbReference>
<feature type="transmembrane region" description="Helical" evidence="1">
    <location>
        <begin position="425"/>
        <end position="442"/>
    </location>
</feature>
<dbReference type="InterPro" id="IPR050697">
    <property type="entry name" value="Adenylyl/Guanylyl_Cyclase_3/4"/>
</dbReference>
<dbReference type="Gene3D" id="3.30.70.1230">
    <property type="entry name" value="Nucleotide cyclase"/>
    <property type="match status" value="1"/>
</dbReference>
<accession>A0ABS1DLR3</accession>
<dbReference type="EMBL" id="NRRL01000140">
    <property type="protein sequence ID" value="MBK1671057.1"/>
    <property type="molecule type" value="Genomic_DNA"/>
</dbReference>
<feature type="transmembrane region" description="Helical" evidence="1">
    <location>
        <begin position="393"/>
        <end position="413"/>
    </location>
</feature>
<keyword evidence="1" id="KW-1133">Transmembrane helix</keyword>
<protein>
    <recommendedName>
        <fullName evidence="2">Guanylate cyclase domain-containing protein</fullName>
    </recommendedName>
</protein>
<evidence type="ECO:0000256" key="1">
    <source>
        <dbReference type="SAM" id="Phobius"/>
    </source>
</evidence>
<feature type="domain" description="Guanylate cyclase" evidence="2">
    <location>
        <begin position="483"/>
        <end position="622"/>
    </location>
</feature>